<name>A0ABS2GMU3_9FIRM</name>
<keyword evidence="3" id="KW-0274">FAD</keyword>
<evidence type="ECO:0000313" key="5">
    <source>
        <dbReference type="EMBL" id="MBM6923790.1"/>
    </source>
</evidence>
<evidence type="ECO:0000313" key="6">
    <source>
        <dbReference type="Proteomes" id="UP000724149"/>
    </source>
</evidence>
<organism evidence="5 6">
    <name type="scientific">Hydrogenoanaerobacterium saccharovorans</name>
    <dbReference type="NCBI Taxonomy" id="474960"/>
    <lineage>
        <taxon>Bacteria</taxon>
        <taxon>Bacillati</taxon>
        <taxon>Bacillota</taxon>
        <taxon>Clostridia</taxon>
        <taxon>Eubacteriales</taxon>
        <taxon>Oscillospiraceae</taxon>
        <taxon>Hydrogenoanaerobacterium</taxon>
    </lineage>
</organism>
<dbReference type="SUPFAM" id="SSF51905">
    <property type="entry name" value="FAD/NAD(P)-binding domain"/>
    <property type="match status" value="1"/>
</dbReference>
<dbReference type="InterPro" id="IPR023753">
    <property type="entry name" value="FAD/NAD-binding_dom"/>
</dbReference>
<evidence type="ECO:0000256" key="3">
    <source>
        <dbReference type="ARBA" id="ARBA00022827"/>
    </source>
</evidence>
<dbReference type="PRINTS" id="PR00411">
    <property type="entry name" value="PNDRDTASEI"/>
</dbReference>
<evidence type="ECO:0000256" key="1">
    <source>
        <dbReference type="ARBA" id="ARBA00001974"/>
    </source>
</evidence>
<dbReference type="Pfam" id="PF07992">
    <property type="entry name" value="Pyr_redox_2"/>
    <property type="match status" value="1"/>
</dbReference>
<keyword evidence="2" id="KW-0285">Flavoprotein</keyword>
<sequence length="423" mass="46077">MADYAIIGFGCAGYYGAKAIRENDPDGTITVYSEHGYSPYNPMLTTYYVAGKIPFEGLFPFGDMEKIRQELRLEVHTGARVEKVEARSRTVRLENGESRQFDKILIATGAHAFAPSFPGLDPEKAFYMRTIDDAIRLREALESHPYRTALVVGASMVGIKVVELLNNRGIRTTLADMAPRMFPLAAYESVSREIERRITRKGVHLALGSALASVEETGDGFVCSMTDGSTVQADLIVLCIGTRTNVSLVDPAEVTVNKGIVVDHDMQTPVPGIYAAGDCCEGEELQSNTSMIIGLWANAAHQGATAGANMAGGKAEFDGNFLHNITHFMDMDFIGFGDNRLTGQVVTSGHIESGLYVEAVIGEQGLVGVNILDNYRISGTVKNYLYRIMESGDAKLSPIQRGILIKEGLKPSFIEKMEGRYHG</sequence>
<dbReference type="EMBL" id="JACSNR010000008">
    <property type="protein sequence ID" value="MBM6923790.1"/>
    <property type="molecule type" value="Genomic_DNA"/>
</dbReference>
<proteinExistence type="predicted"/>
<keyword evidence="6" id="KW-1185">Reference proteome</keyword>
<dbReference type="InterPro" id="IPR050260">
    <property type="entry name" value="FAD-bd_OxRdtase"/>
</dbReference>
<dbReference type="Gene3D" id="3.50.50.60">
    <property type="entry name" value="FAD/NAD(P)-binding domain"/>
    <property type="match status" value="2"/>
</dbReference>
<evidence type="ECO:0000256" key="2">
    <source>
        <dbReference type="ARBA" id="ARBA00022630"/>
    </source>
</evidence>
<accession>A0ABS2GMU3</accession>
<dbReference type="RefSeq" id="WP_204721365.1">
    <property type="nucleotide sequence ID" value="NZ_JACSNR010000008.1"/>
</dbReference>
<dbReference type="Proteomes" id="UP000724149">
    <property type="component" value="Unassembled WGS sequence"/>
</dbReference>
<comment type="caution">
    <text evidence="5">The sequence shown here is derived from an EMBL/GenBank/DDBJ whole genome shotgun (WGS) entry which is preliminary data.</text>
</comment>
<protein>
    <submittedName>
        <fullName evidence="5">FAD-dependent oxidoreductase</fullName>
    </submittedName>
</protein>
<dbReference type="PANTHER" id="PTHR43429">
    <property type="entry name" value="PYRIDINE NUCLEOTIDE-DISULFIDE OXIDOREDUCTASE DOMAIN-CONTAINING"/>
    <property type="match status" value="1"/>
</dbReference>
<reference evidence="5 6" key="1">
    <citation type="journal article" date="2021" name="Sci. Rep.">
        <title>The distribution of antibiotic resistance genes in chicken gut microbiota commensals.</title>
        <authorList>
            <person name="Juricova H."/>
            <person name="Matiasovicova J."/>
            <person name="Kubasova T."/>
            <person name="Cejkova D."/>
            <person name="Rychlik I."/>
        </authorList>
    </citation>
    <scope>NUCLEOTIDE SEQUENCE [LARGE SCALE GENOMIC DNA]</scope>
    <source>
        <strain evidence="5 6">An564</strain>
    </source>
</reference>
<dbReference type="PRINTS" id="PR00368">
    <property type="entry name" value="FADPNR"/>
</dbReference>
<comment type="cofactor">
    <cofactor evidence="1">
        <name>FAD</name>
        <dbReference type="ChEBI" id="CHEBI:57692"/>
    </cofactor>
</comment>
<dbReference type="PANTHER" id="PTHR43429:SF3">
    <property type="entry name" value="NITRITE REDUCTASE [NAD(P)H]"/>
    <property type="match status" value="1"/>
</dbReference>
<feature type="domain" description="FAD/NAD(P)-binding" evidence="4">
    <location>
        <begin position="3"/>
        <end position="303"/>
    </location>
</feature>
<dbReference type="InterPro" id="IPR036188">
    <property type="entry name" value="FAD/NAD-bd_sf"/>
</dbReference>
<evidence type="ECO:0000259" key="4">
    <source>
        <dbReference type="Pfam" id="PF07992"/>
    </source>
</evidence>
<gene>
    <name evidence="5" type="ORF">H9X81_08835</name>
</gene>